<evidence type="ECO:0000313" key="2">
    <source>
        <dbReference type="EMBL" id="OQD58384.1"/>
    </source>
</evidence>
<dbReference type="SUPFAM" id="SSF46785">
    <property type="entry name" value="Winged helix' DNA-binding domain"/>
    <property type="match status" value="1"/>
</dbReference>
<dbReference type="PANTHER" id="PTHR38600">
    <property type="entry name" value="TRANSCRIPTIONAL REGULATORY PROTEIN"/>
    <property type="match status" value="1"/>
</dbReference>
<evidence type="ECO:0000259" key="1">
    <source>
        <dbReference type="PROSITE" id="PS50987"/>
    </source>
</evidence>
<keyword evidence="3" id="KW-1185">Reference proteome</keyword>
<name>A0A1V6N167_METAZ</name>
<accession>A0A1V6N167</accession>
<protein>
    <submittedName>
        <fullName evidence="2">Transcriptional regulator</fullName>
    </submittedName>
</protein>
<dbReference type="Proteomes" id="UP000191661">
    <property type="component" value="Unassembled WGS sequence"/>
</dbReference>
<dbReference type="EMBL" id="JXMW01000017">
    <property type="protein sequence ID" value="OQD58384.1"/>
    <property type="molecule type" value="Genomic_DNA"/>
</dbReference>
<gene>
    <name evidence="2" type="ORF">MBBAR_17c00240</name>
</gene>
<dbReference type="InterPro" id="IPR036390">
    <property type="entry name" value="WH_DNA-bd_sf"/>
</dbReference>
<dbReference type="InterPro" id="IPR001845">
    <property type="entry name" value="HTH_ArsR_DNA-bd_dom"/>
</dbReference>
<sequence length="84" mass="9806">MGTRGGLNRGKIIKTLHKRPYNANNLSEKLKLNYRTVTHHLKILEKNKVVNSVGEKYGKVYILSDNMEKNYTEFNNIWKQLGED</sequence>
<dbReference type="AlphaFoldDB" id="A0A1V6N167"/>
<dbReference type="RefSeq" id="WP_225369526.1">
    <property type="nucleotide sequence ID" value="NZ_BBET01000023.1"/>
</dbReference>
<comment type="caution">
    <text evidence="2">The sequence shown here is derived from an EMBL/GenBank/DDBJ whole genome shotgun (WGS) entry which is preliminary data.</text>
</comment>
<dbReference type="InterPro" id="IPR011991">
    <property type="entry name" value="ArsR-like_HTH"/>
</dbReference>
<dbReference type="Pfam" id="PF01022">
    <property type="entry name" value="HTH_5"/>
    <property type="match status" value="1"/>
</dbReference>
<evidence type="ECO:0000313" key="3">
    <source>
        <dbReference type="Proteomes" id="UP000191661"/>
    </source>
</evidence>
<dbReference type="PANTHER" id="PTHR38600:SF1">
    <property type="entry name" value="TRANSCRIPTIONAL REGULATORY PROTEIN"/>
    <property type="match status" value="1"/>
</dbReference>
<dbReference type="CDD" id="cd00090">
    <property type="entry name" value="HTH_ARSR"/>
    <property type="match status" value="1"/>
</dbReference>
<dbReference type="GO" id="GO:0003700">
    <property type="term" value="F:DNA-binding transcription factor activity"/>
    <property type="evidence" value="ECO:0007669"/>
    <property type="project" value="InterPro"/>
</dbReference>
<proteinExistence type="predicted"/>
<dbReference type="InterPro" id="IPR036388">
    <property type="entry name" value="WH-like_DNA-bd_sf"/>
</dbReference>
<dbReference type="Gene3D" id="1.10.10.10">
    <property type="entry name" value="Winged helix-like DNA-binding domain superfamily/Winged helix DNA-binding domain"/>
    <property type="match status" value="1"/>
</dbReference>
<feature type="domain" description="HTH arsR-type" evidence="1">
    <location>
        <begin position="1"/>
        <end position="84"/>
    </location>
</feature>
<reference evidence="2 3" key="1">
    <citation type="submission" date="2014-12" db="EMBL/GenBank/DDBJ databases">
        <title>Genome sequence of Methanobrevibacter arboriphilicus DH1, DSM1125.</title>
        <authorList>
            <person name="Poehlein A."/>
            <person name="Thauer R.K."/>
            <person name="Seedorf H."/>
            <person name="Daniel R."/>
        </authorList>
    </citation>
    <scope>NUCLEOTIDE SEQUENCE [LARGE SCALE GENOMIC DNA]</scope>
    <source>
        <strain evidence="2 3">DH1</strain>
    </source>
</reference>
<dbReference type="PROSITE" id="PS50987">
    <property type="entry name" value="HTH_ARSR_2"/>
    <property type="match status" value="1"/>
</dbReference>
<organism evidence="2 3">
    <name type="scientific">Methanobrevibacter arboriphilus JCM 13429 = DSM 1125</name>
    <dbReference type="NCBI Taxonomy" id="1300164"/>
    <lineage>
        <taxon>Archaea</taxon>
        <taxon>Methanobacteriati</taxon>
        <taxon>Methanobacteriota</taxon>
        <taxon>Methanomada group</taxon>
        <taxon>Methanobacteria</taxon>
        <taxon>Methanobacteriales</taxon>
        <taxon>Methanobacteriaceae</taxon>
        <taxon>Methanobrevibacter</taxon>
    </lineage>
</organism>